<feature type="transmembrane region" description="Helical" evidence="2">
    <location>
        <begin position="289"/>
        <end position="309"/>
    </location>
</feature>
<feature type="region of interest" description="Disordered" evidence="1">
    <location>
        <begin position="36"/>
        <end position="60"/>
    </location>
</feature>
<name>K1VVG7_TRIAC</name>
<comment type="caution">
    <text evidence="3">The sequence shown here is derived from an EMBL/GenBank/DDBJ whole genome shotgun (WGS) entry which is preliminary data.</text>
</comment>
<feature type="transmembrane region" description="Helical" evidence="2">
    <location>
        <begin position="208"/>
        <end position="232"/>
    </location>
</feature>
<protein>
    <submittedName>
        <fullName evidence="3">Uncharacterized protein</fullName>
    </submittedName>
</protein>
<evidence type="ECO:0000256" key="1">
    <source>
        <dbReference type="SAM" id="MobiDB-lite"/>
    </source>
</evidence>
<evidence type="ECO:0000313" key="3">
    <source>
        <dbReference type="EMBL" id="EKD00793.1"/>
    </source>
</evidence>
<dbReference type="Proteomes" id="UP000006757">
    <property type="component" value="Unassembled WGS sequence"/>
</dbReference>
<dbReference type="InterPro" id="IPR040410">
    <property type="entry name" value="UPF0658_Golgi"/>
</dbReference>
<evidence type="ECO:0000313" key="4">
    <source>
        <dbReference type="Proteomes" id="UP000006757"/>
    </source>
</evidence>
<dbReference type="eggNOG" id="ENOG502RRZT">
    <property type="taxonomic scope" value="Eukaryota"/>
</dbReference>
<keyword evidence="2" id="KW-0472">Membrane</keyword>
<keyword evidence="4" id="KW-1185">Reference proteome</keyword>
<dbReference type="PANTHER" id="PTHR34391:SF2">
    <property type="entry name" value="TRP C-TERMINAL DOMAIN-CONTAINING PROTEIN"/>
    <property type="match status" value="1"/>
</dbReference>
<dbReference type="AlphaFoldDB" id="K1VVG7"/>
<dbReference type="PANTHER" id="PTHR34391">
    <property type="entry name" value="UPF0658 GOLGI APPARATUS MEMBRANE PROTEIN C1952.10C-RELATED"/>
    <property type="match status" value="1"/>
</dbReference>
<feature type="transmembrane region" description="Helical" evidence="2">
    <location>
        <begin position="398"/>
        <end position="421"/>
    </location>
</feature>
<feature type="transmembrane region" description="Helical" evidence="2">
    <location>
        <begin position="159"/>
        <end position="177"/>
    </location>
</feature>
<dbReference type="HOGENOM" id="CLU_589484_0_0_1"/>
<organism evidence="3 4">
    <name type="scientific">Trichosporon asahii var. asahii (strain CBS 8904)</name>
    <name type="common">Yeast</name>
    <dbReference type="NCBI Taxonomy" id="1220162"/>
    <lineage>
        <taxon>Eukaryota</taxon>
        <taxon>Fungi</taxon>
        <taxon>Dikarya</taxon>
        <taxon>Basidiomycota</taxon>
        <taxon>Agaricomycotina</taxon>
        <taxon>Tremellomycetes</taxon>
        <taxon>Trichosporonales</taxon>
        <taxon>Trichosporonaceae</taxon>
        <taxon>Trichosporon</taxon>
    </lineage>
</organism>
<evidence type="ECO:0000256" key="2">
    <source>
        <dbReference type="SAM" id="Phobius"/>
    </source>
</evidence>
<sequence length="464" mass="52709">MRSPEAAHPPLHSIATDYLGRGPEPQRLQVHVAFADTQSPDGSGEYVPQLTYPPRTEQRYRPDVEAMKDERRLSASTLGSKRESAVPAPEQPRRVRNKFSVWLDRANILWRYSEEQHSGAVDSDDYNARRLPIYLYIFVSAHLVQLILTVFAIRTRNTIQVIALAVFNAMLLVYAGIEVAEIRQTLDVYPASEEVASAHKLLTLPLNILTGIVIGVIGLAEVIIVVLTYFVWREFGWRIYKFLGADLRIRTYYRQYQVFESIVCCSFFFFMSFSIQFLFLILNNKDPEYVLTWVMLPLSFLWLAFGLVCARREWRVAMGVFLVGLLAGMAYFIFKLVRVWQNVALYYKLGYDHKHTRRAALALLARAGALPLIDTRDVDTGNSLMDTVKSYYSVRKSLTVFSALSLVMICLCIGYGVVVWLNFGKGLREHVDEGRKPGIMADLAPATFKPVSSNPASPNRLTID</sequence>
<feature type="transmembrane region" description="Helical" evidence="2">
    <location>
        <begin position="258"/>
        <end position="283"/>
    </location>
</feature>
<accession>K1VVG7</accession>
<feature type="region of interest" description="Disordered" evidence="1">
    <location>
        <begin position="1"/>
        <end position="23"/>
    </location>
</feature>
<dbReference type="EMBL" id="AMBO01000334">
    <property type="protein sequence ID" value="EKD00793.1"/>
    <property type="molecule type" value="Genomic_DNA"/>
</dbReference>
<proteinExistence type="predicted"/>
<reference evidence="3 4" key="1">
    <citation type="journal article" date="2012" name="Eukaryot. Cell">
        <title>Genome sequence of the Trichosporon asahii environmental strain CBS 8904.</title>
        <authorList>
            <person name="Yang R.Y."/>
            <person name="Li H.T."/>
            <person name="Zhu H."/>
            <person name="Zhou G.P."/>
            <person name="Wang M."/>
            <person name="Wang L."/>
        </authorList>
    </citation>
    <scope>NUCLEOTIDE SEQUENCE [LARGE SCALE GENOMIC DNA]</scope>
    <source>
        <strain evidence="3 4">CBS 8904</strain>
    </source>
</reference>
<feature type="region of interest" description="Disordered" evidence="1">
    <location>
        <begin position="71"/>
        <end position="90"/>
    </location>
</feature>
<dbReference type="GO" id="GO:0005794">
    <property type="term" value="C:Golgi apparatus"/>
    <property type="evidence" value="ECO:0007669"/>
    <property type="project" value="TreeGrafter"/>
</dbReference>
<feature type="transmembrane region" description="Helical" evidence="2">
    <location>
        <begin position="316"/>
        <end position="334"/>
    </location>
</feature>
<dbReference type="OrthoDB" id="2448307at2759"/>
<keyword evidence="2" id="KW-0812">Transmembrane</keyword>
<dbReference type="InParanoid" id="K1VVG7"/>
<keyword evidence="2" id="KW-1133">Transmembrane helix</keyword>
<feature type="transmembrane region" description="Helical" evidence="2">
    <location>
        <begin position="133"/>
        <end position="152"/>
    </location>
</feature>
<gene>
    <name evidence="3" type="ORF">A1Q2_04985</name>
</gene>